<comment type="subcellular location">
    <subcellularLocation>
        <location evidence="1">Cell outer membrane</location>
    </subcellularLocation>
</comment>
<sequence>MKRLNFMMAVLLSGSMLLAGCSSSQWATKSNTTKGAVYGGTGGAAVGAGLGAIFAKNSGKGAIIGAAIGGAVGTGAGVLIGKKMDKQQAELEKIEGAQVETVTDSNNLQAIKVTFDSGILFATGKSNLSAASKDALVKFATSLKSTPETDVKIYGHTDNTGSRDINVKISNERAESVAKYLIENGVDGSRLVTEGKAYDEPVASNETAEGRAQNRRVEIYITANETMIQQAEDGTLR</sequence>
<keyword evidence="8" id="KW-1185">Reference proteome</keyword>
<dbReference type="InterPro" id="IPR006665">
    <property type="entry name" value="OmpA-like"/>
</dbReference>
<dbReference type="OrthoDB" id="9782229at2"/>
<name>A0A419W871_9BACT</name>
<evidence type="ECO:0000313" key="7">
    <source>
        <dbReference type="EMBL" id="RKD91562.1"/>
    </source>
</evidence>
<feature type="signal peptide" evidence="5">
    <location>
        <begin position="1"/>
        <end position="27"/>
    </location>
</feature>
<evidence type="ECO:0000256" key="4">
    <source>
        <dbReference type="PROSITE-ProRule" id="PRU00473"/>
    </source>
</evidence>
<dbReference type="EMBL" id="RAPN01000001">
    <property type="protein sequence ID" value="RKD91562.1"/>
    <property type="molecule type" value="Genomic_DNA"/>
</dbReference>
<feature type="chain" id="PRO_5019496167" evidence="5">
    <location>
        <begin position="28"/>
        <end position="237"/>
    </location>
</feature>
<dbReference type="PROSITE" id="PS51257">
    <property type="entry name" value="PROKAR_LIPOPROTEIN"/>
    <property type="match status" value="1"/>
</dbReference>
<evidence type="ECO:0000313" key="8">
    <source>
        <dbReference type="Proteomes" id="UP000283387"/>
    </source>
</evidence>
<dbReference type="CDD" id="cd07185">
    <property type="entry name" value="OmpA_C-like"/>
    <property type="match status" value="1"/>
</dbReference>
<protein>
    <submittedName>
        <fullName evidence="7">Outer membrane protein OmpA-like peptidoglycan-associated protein</fullName>
    </submittedName>
</protein>
<keyword evidence="2 4" id="KW-0472">Membrane</keyword>
<dbReference type="AlphaFoldDB" id="A0A419W871"/>
<dbReference type="RefSeq" id="WP_120272853.1">
    <property type="nucleotide sequence ID" value="NZ_RAPN01000001.1"/>
</dbReference>
<dbReference type="PRINTS" id="PR01021">
    <property type="entry name" value="OMPADOMAIN"/>
</dbReference>
<evidence type="ECO:0000256" key="1">
    <source>
        <dbReference type="ARBA" id="ARBA00004442"/>
    </source>
</evidence>
<dbReference type="Proteomes" id="UP000283387">
    <property type="component" value="Unassembled WGS sequence"/>
</dbReference>
<gene>
    <name evidence="7" type="ORF">BC643_1918</name>
</gene>
<dbReference type="SUPFAM" id="SSF103088">
    <property type="entry name" value="OmpA-like"/>
    <property type="match status" value="1"/>
</dbReference>
<dbReference type="Pfam" id="PF00691">
    <property type="entry name" value="OmpA"/>
    <property type="match status" value="1"/>
</dbReference>
<feature type="domain" description="OmpA-like" evidence="6">
    <location>
        <begin position="108"/>
        <end position="225"/>
    </location>
</feature>
<reference evidence="7 8" key="1">
    <citation type="submission" date="2018-09" db="EMBL/GenBank/DDBJ databases">
        <title>Genomic Encyclopedia of Archaeal and Bacterial Type Strains, Phase II (KMG-II): from individual species to whole genera.</title>
        <authorList>
            <person name="Goeker M."/>
        </authorList>
    </citation>
    <scope>NUCLEOTIDE SEQUENCE [LARGE SCALE GENOMIC DNA]</scope>
    <source>
        <strain evidence="7 8">DSM 27148</strain>
    </source>
</reference>
<dbReference type="PANTHER" id="PTHR30329:SF21">
    <property type="entry name" value="LIPOPROTEIN YIAD-RELATED"/>
    <property type="match status" value="1"/>
</dbReference>
<proteinExistence type="predicted"/>
<dbReference type="PROSITE" id="PS51123">
    <property type="entry name" value="OMPA_2"/>
    <property type="match status" value="1"/>
</dbReference>
<dbReference type="PANTHER" id="PTHR30329">
    <property type="entry name" value="STATOR ELEMENT OF FLAGELLAR MOTOR COMPLEX"/>
    <property type="match status" value="1"/>
</dbReference>
<dbReference type="InterPro" id="IPR036737">
    <property type="entry name" value="OmpA-like_sf"/>
</dbReference>
<organism evidence="7 8">
    <name type="scientific">Mangrovibacterium diazotrophicum</name>
    <dbReference type="NCBI Taxonomy" id="1261403"/>
    <lineage>
        <taxon>Bacteria</taxon>
        <taxon>Pseudomonadati</taxon>
        <taxon>Bacteroidota</taxon>
        <taxon>Bacteroidia</taxon>
        <taxon>Marinilabiliales</taxon>
        <taxon>Prolixibacteraceae</taxon>
        <taxon>Mangrovibacterium</taxon>
    </lineage>
</organism>
<dbReference type="Gene3D" id="3.30.1330.60">
    <property type="entry name" value="OmpA-like domain"/>
    <property type="match status" value="1"/>
</dbReference>
<comment type="caution">
    <text evidence="7">The sequence shown here is derived from an EMBL/GenBank/DDBJ whole genome shotgun (WGS) entry which is preliminary data.</text>
</comment>
<dbReference type="GO" id="GO:0009279">
    <property type="term" value="C:cell outer membrane"/>
    <property type="evidence" value="ECO:0007669"/>
    <property type="project" value="UniProtKB-SubCell"/>
</dbReference>
<evidence type="ECO:0000259" key="6">
    <source>
        <dbReference type="PROSITE" id="PS51123"/>
    </source>
</evidence>
<accession>A0A419W871</accession>
<evidence type="ECO:0000256" key="5">
    <source>
        <dbReference type="SAM" id="SignalP"/>
    </source>
</evidence>
<dbReference type="InterPro" id="IPR050330">
    <property type="entry name" value="Bact_OuterMem_StrucFunc"/>
</dbReference>
<keyword evidence="5" id="KW-0732">Signal</keyword>
<dbReference type="InterPro" id="IPR006664">
    <property type="entry name" value="OMP_bac"/>
</dbReference>
<evidence type="ECO:0000256" key="3">
    <source>
        <dbReference type="ARBA" id="ARBA00023237"/>
    </source>
</evidence>
<keyword evidence="3" id="KW-0998">Cell outer membrane</keyword>
<evidence type="ECO:0000256" key="2">
    <source>
        <dbReference type="ARBA" id="ARBA00023136"/>
    </source>
</evidence>